<dbReference type="Proteomes" id="UP000784294">
    <property type="component" value="Unassembled WGS sequence"/>
</dbReference>
<evidence type="ECO:0000313" key="2">
    <source>
        <dbReference type="Proteomes" id="UP000784294"/>
    </source>
</evidence>
<keyword evidence="2" id="KW-1185">Reference proteome</keyword>
<name>A0A3S5BN37_9PLAT</name>
<comment type="caution">
    <text evidence="1">The sequence shown here is derived from an EMBL/GenBank/DDBJ whole genome shotgun (WGS) entry which is preliminary data.</text>
</comment>
<dbReference type="EMBL" id="CAAALY010121239">
    <property type="protein sequence ID" value="VEL31336.1"/>
    <property type="molecule type" value="Genomic_DNA"/>
</dbReference>
<reference evidence="1" key="1">
    <citation type="submission" date="2018-11" db="EMBL/GenBank/DDBJ databases">
        <authorList>
            <consortium name="Pathogen Informatics"/>
        </authorList>
    </citation>
    <scope>NUCLEOTIDE SEQUENCE</scope>
</reference>
<protein>
    <submittedName>
        <fullName evidence="1">Uncharacterized protein</fullName>
    </submittedName>
</protein>
<organism evidence="1 2">
    <name type="scientific">Protopolystoma xenopodis</name>
    <dbReference type="NCBI Taxonomy" id="117903"/>
    <lineage>
        <taxon>Eukaryota</taxon>
        <taxon>Metazoa</taxon>
        <taxon>Spiralia</taxon>
        <taxon>Lophotrochozoa</taxon>
        <taxon>Platyhelminthes</taxon>
        <taxon>Monogenea</taxon>
        <taxon>Polyopisthocotylea</taxon>
        <taxon>Polystomatidea</taxon>
        <taxon>Polystomatidae</taxon>
        <taxon>Protopolystoma</taxon>
    </lineage>
</organism>
<sequence length="80" mass="9423">MSVENDCTSSQLFHLALHVRVSDCFFVGFRRPTLLLFTFTTPTVPRWMLLRKMSRCPPLDPFEETSLDFHVKMDLIKYLV</sequence>
<dbReference type="AlphaFoldDB" id="A0A3S5BN37"/>
<gene>
    <name evidence="1" type="ORF">PXEA_LOCUS24776</name>
</gene>
<evidence type="ECO:0000313" key="1">
    <source>
        <dbReference type="EMBL" id="VEL31336.1"/>
    </source>
</evidence>
<accession>A0A3S5BN37</accession>
<proteinExistence type="predicted"/>